<dbReference type="EMBL" id="JBEHCU010009704">
    <property type="protein sequence ID" value="KAL1379387.1"/>
    <property type="molecule type" value="Genomic_DNA"/>
</dbReference>
<accession>A0ABD1CSH7</accession>
<name>A0ABD1CSH7_CULPP</name>
<comment type="caution">
    <text evidence="2">The sequence shown here is derived from an EMBL/GenBank/DDBJ whole genome shotgun (WGS) entry which is preliminary data.</text>
</comment>
<dbReference type="PANTHER" id="PTHR37162">
    <property type="entry name" value="HAT FAMILY DIMERISATION DOMAINCONTAINING PROTEIN-RELATED"/>
    <property type="match status" value="1"/>
</dbReference>
<keyword evidence="1" id="KW-0175">Coiled coil</keyword>
<protein>
    <submittedName>
        <fullName evidence="2">Uncharacterized protein</fullName>
    </submittedName>
</protein>
<dbReference type="AlphaFoldDB" id="A0ABD1CSH7"/>
<feature type="coiled-coil region" evidence="1">
    <location>
        <begin position="510"/>
        <end position="572"/>
    </location>
</feature>
<evidence type="ECO:0000313" key="3">
    <source>
        <dbReference type="Proteomes" id="UP001562425"/>
    </source>
</evidence>
<gene>
    <name evidence="2" type="ORF">pipiens_014936</name>
</gene>
<proteinExistence type="predicted"/>
<organism evidence="2 3">
    <name type="scientific">Culex pipiens pipiens</name>
    <name type="common">Northern house mosquito</name>
    <dbReference type="NCBI Taxonomy" id="38569"/>
    <lineage>
        <taxon>Eukaryota</taxon>
        <taxon>Metazoa</taxon>
        <taxon>Ecdysozoa</taxon>
        <taxon>Arthropoda</taxon>
        <taxon>Hexapoda</taxon>
        <taxon>Insecta</taxon>
        <taxon>Pterygota</taxon>
        <taxon>Neoptera</taxon>
        <taxon>Endopterygota</taxon>
        <taxon>Diptera</taxon>
        <taxon>Nematocera</taxon>
        <taxon>Culicoidea</taxon>
        <taxon>Culicidae</taxon>
        <taxon>Culicinae</taxon>
        <taxon>Culicini</taxon>
        <taxon>Culex</taxon>
        <taxon>Culex</taxon>
    </lineage>
</organism>
<reference evidence="2 3" key="1">
    <citation type="submission" date="2024-05" db="EMBL/GenBank/DDBJ databases">
        <title>Culex pipiens pipiens assembly and annotation.</title>
        <authorList>
            <person name="Alout H."/>
            <person name="Durand T."/>
        </authorList>
    </citation>
    <scope>NUCLEOTIDE SEQUENCE [LARGE SCALE GENOMIC DNA]</scope>
    <source>
        <strain evidence="2">HA-2024</strain>
        <tissue evidence="2">Whole body</tissue>
    </source>
</reference>
<sequence length="578" mass="65095">MKTAAIRTRPVRRGMAATVVTQRTLVGEGGVVVAEVQDHVAGEGAALTDRKISLSDTVDELVKETLEIIGSIVDNMDGPHVNLKLFRDLDEEMKTVEGNGRSLLNIGSCGLHGVHNAFRNGIKQAGWEMDSFFISLKKLFKDYPLRRAEYKSTTGSNIFPLKFCATRWVENGKVAERAQQMLPHLRKYVSAVEQQSRTKMKDSNPAFKRSFATVEKSKSFISVAKAINDPLFEAQLSFFSASAGHAETFLREFQSESPMVPFLYEELTALVRGVMEKVLNPDIISRAKVLSEVELSDKNLLPTEKVDVGIATKINLKQCAKKHNVPELRVFEFRKQCREYYKGFLKKILERSPLNYSLTRSLSCLNPSTIAKTPKIAAQRLEVCLEKMVETSNLTGPEADRVKAEYTQLLGEPHIVEMFSDYKRSTERLDTHWNKVLLACDKKNDHLRDFVQTVLILSHGNAGLERGLSINEECLIENLKEHSLVAQRMVYDSVQVSGGVLKVEITKSLVQHARNANARYKEALEIQRQQESAELQEQTRKREANDQIKALEAKKKQTLSDAQKEAADIEAQIRELMG</sequence>
<evidence type="ECO:0000256" key="1">
    <source>
        <dbReference type="SAM" id="Coils"/>
    </source>
</evidence>
<keyword evidence="3" id="KW-1185">Reference proteome</keyword>
<dbReference type="Proteomes" id="UP001562425">
    <property type="component" value="Unassembled WGS sequence"/>
</dbReference>
<dbReference type="PANTHER" id="PTHR37162:SF11">
    <property type="match status" value="1"/>
</dbReference>
<evidence type="ECO:0000313" key="2">
    <source>
        <dbReference type="EMBL" id="KAL1379387.1"/>
    </source>
</evidence>